<comment type="caution">
    <text evidence="1">The sequence shown here is derived from an EMBL/GenBank/DDBJ whole genome shotgun (WGS) entry which is preliminary data.</text>
</comment>
<dbReference type="Proteomes" id="UP000828048">
    <property type="component" value="Chromosome 12"/>
</dbReference>
<sequence>MSWLNLGKKLQPAKKAWKIFTSKLHSRLHKLNRSNSKTIKKPKKGAKTTTKSVPWLTLTFKRRTLQHKRRTIKKRTIKTTRNLHCHHLQKKSEPVYIDELFKEPLVSLPKDQLQAPATASITKESVESQEMMGTGADDMWESLGLASPLMQGIDERAEEFITRIRAEMQLQEMIAHRL</sequence>
<evidence type="ECO:0000313" key="1">
    <source>
        <dbReference type="EMBL" id="KAH7863547.1"/>
    </source>
</evidence>
<reference evidence="1 2" key="1">
    <citation type="journal article" date="2021" name="Hortic Res">
        <title>High-quality reference genome and annotation aids understanding of berry development for evergreen blueberry (Vaccinium darrowii).</title>
        <authorList>
            <person name="Yu J."/>
            <person name="Hulse-Kemp A.M."/>
            <person name="Babiker E."/>
            <person name="Staton M."/>
        </authorList>
    </citation>
    <scope>NUCLEOTIDE SEQUENCE [LARGE SCALE GENOMIC DNA]</scope>
    <source>
        <strain evidence="2">cv. NJ 8807/NJ 8810</strain>
        <tissue evidence="1">Young leaf</tissue>
    </source>
</reference>
<organism evidence="1 2">
    <name type="scientific">Vaccinium darrowii</name>
    <dbReference type="NCBI Taxonomy" id="229202"/>
    <lineage>
        <taxon>Eukaryota</taxon>
        <taxon>Viridiplantae</taxon>
        <taxon>Streptophyta</taxon>
        <taxon>Embryophyta</taxon>
        <taxon>Tracheophyta</taxon>
        <taxon>Spermatophyta</taxon>
        <taxon>Magnoliopsida</taxon>
        <taxon>eudicotyledons</taxon>
        <taxon>Gunneridae</taxon>
        <taxon>Pentapetalae</taxon>
        <taxon>asterids</taxon>
        <taxon>Ericales</taxon>
        <taxon>Ericaceae</taxon>
        <taxon>Vaccinioideae</taxon>
        <taxon>Vaccinieae</taxon>
        <taxon>Vaccinium</taxon>
    </lineage>
</organism>
<proteinExistence type="predicted"/>
<gene>
    <name evidence="1" type="ORF">Vadar_018933</name>
</gene>
<accession>A0ACB7ZEU3</accession>
<evidence type="ECO:0000313" key="2">
    <source>
        <dbReference type="Proteomes" id="UP000828048"/>
    </source>
</evidence>
<protein>
    <submittedName>
        <fullName evidence="1">Uncharacterized protein</fullName>
    </submittedName>
</protein>
<name>A0ACB7ZEU3_9ERIC</name>
<keyword evidence="2" id="KW-1185">Reference proteome</keyword>
<dbReference type="EMBL" id="CM037162">
    <property type="protein sequence ID" value="KAH7863547.1"/>
    <property type="molecule type" value="Genomic_DNA"/>
</dbReference>